<keyword evidence="8 15" id="KW-0378">Hydrolase</keyword>
<evidence type="ECO:0000256" key="11">
    <source>
        <dbReference type="ARBA" id="ARBA00023002"/>
    </source>
</evidence>
<evidence type="ECO:0000256" key="2">
    <source>
        <dbReference type="ARBA" id="ARBA00004882"/>
    </source>
</evidence>
<name>A0ABD7YWI4_9LACO</name>
<comment type="pathway">
    <text evidence="3 15">Cofactor biosynthesis; riboflavin biosynthesis; 5-amino-6-(D-ribitylamino)uracil from GTP: step 3/4.</text>
</comment>
<keyword evidence="11 15" id="KW-0560">Oxidoreductase</keyword>
<dbReference type="SUPFAM" id="SSF53927">
    <property type="entry name" value="Cytidine deaminase-like"/>
    <property type="match status" value="1"/>
</dbReference>
<keyword evidence="9 15" id="KW-0862">Zinc</keyword>
<feature type="binding site" evidence="17">
    <location>
        <position position="190"/>
    </location>
    <ligand>
        <name>substrate</name>
    </ligand>
</feature>
<evidence type="ECO:0000256" key="6">
    <source>
        <dbReference type="ARBA" id="ARBA00022619"/>
    </source>
</evidence>
<feature type="binding site" evidence="17">
    <location>
        <position position="202"/>
    </location>
    <ligand>
        <name>NADP(+)</name>
        <dbReference type="ChEBI" id="CHEBI:58349"/>
    </ligand>
</feature>
<feature type="domain" description="CMP/dCMP-type deaminase" evidence="19">
    <location>
        <begin position="7"/>
        <end position="120"/>
    </location>
</feature>
<comment type="similarity">
    <text evidence="4 15">In the N-terminal section; belongs to the cytidine and deoxycytidylate deaminase family.</text>
</comment>
<dbReference type="InterPro" id="IPR050765">
    <property type="entry name" value="Riboflavin_Biosynth_HTPR"/>
</dbReference>
<dbReference type="AlphaFoldDB" id="A0ABD7YWI4"/>
<evidence type="ECO:0000259" key="19">
    <source>
        <dbReference type="PROSITE" id="PS51747"/>
    </source>
</evidence>
<feature type="binding site" evidence="17">
    <location>
        <position position="227"/>
    </location>
    <ligand>
        <name>NADP(+)</name>
        <dbReference type="ChEBI" id="CHEBI:58349"/>
    </ligand>
</feature>
<evidence type="ECO:0000256" key="18">
    <source>
        <dbReference type="PIRSR" id="PIRSR006769-3"/>
    </source>
</evidence>
<feature type="binding site" evidence="17">
    <location>
        <position position="176"/>
    </location>
    <ligand>
        <name>NADP(+)</name>
        <dbReference type="ChEBI" id="CHEBI:58349"/>
    </ligand>
</feature>
<dbReference type="PANTHER" id="PTHR38011:SF7">
    <property type="entry name" value="2,5-DIAMINO-6-RIBOSYLAMINO-4(3H)-PYRIMIDINONE 5'-PHOSPHATE REDUCTASE"/>
    <property type="match status" value="1"/>
</dbReference>
<evidence type="ECO:0000256" key="5">
    <source>
        <dbReference type="ARBA" id="ARBA00007417"/>
    </source>
</evidence>
<dbReference type="InterPro" id="IPR004794">
    <property type="entry name" value="Eubact_RibD"/>
</dbReference>
<evidence type="ECO:0000256" key="8">
    <source>
        <dbReference type="ARBA" id="ARBA00022801"/>
    </source>
</evidence>
<keyword evidence="6 15" id="KW-0686">Riboflavin biosynthesis</keyword>
<organism evidence="20 21">
    <name type="scientific">Ligilactobacillus salivarius</name>
    <dbReference type="NCBI Taxonomy" id="1624"/>
    <lineage>
        <taxon>Bacteria</taxon>
        <taxon>Bacillati</taxon>
        <taxon>Bacillota</taxon>
        <taxon>Bacilli</taxon>
        <taxon>Lactobacillales</taxon>
        <taxon>Lactobacillaceae</taxon>
        <taxon>Ligilactobacillus</taxon>
    </lineage>
</organism>
<dbReference type="NCBIfam" id="TIGR00227">
    <property type="entry name" value="ribD_Cterm"/>
    <property type="match status" value="1"/>
</dbReference>
<feature type="binding site" evidence="18">
    <location>
        <position position="90"/>
    </location>
    <ligand>
        <name>Zn(2+)</name>
        <dbReference type="ChEBI" id="CHEBI:29105"/>
        <note>catalytic</note>
    </ligand>
</feature>
<dbReference type="EC" id="3.5.4.26" evidence="15"/>
<evidence type="ECO:0000256" key="10">
    <source>
        <dbReference type="ARBA" id="ARBA00022857"/>
    </source>
</evidence>
<dbReference type="NCBIfam" id="TIGR00326">
    <property type="entry name" value="eubact_ribD"/>
    <property type="match status" value="1"/>
</dbReference>
<reference evidence="20 21" key="1">
    <citation type="submission" date="2022-12" db="EMBL/GenBank/DDBJ databases">
        <title>Assessment of beneficial effects and identification of host adaptation-associated genes of Ligilactobacillus salivarius isolated from Meles meles.</title>
        <authorList>
            <person name="Wang Y."/>
        </authorList>
    </citation>
    <scope>NUCLEOTIDE SEQUENCE [LARGE SCALE GENOMIC DNA]</scope>
    <source>
        <strain evidence="20 21">S35</strain>
    </source>
</reference>
<feature type="binding site" evidence="17">
    <location>
        <position position="160"/>
    </location>
    <ligand>
        <name>NADP(+)</name>
        <dbReference type="ChEBI" id="CHEBI:58349"/>
    </ligand>
</feature>
<dbReference type="PIRSF" id="PIRSF006769">
    <property type="entry name" value="RibD"/>
    <property type="match status" value="1"/>
</dbReference>
<dbReference type="GO" id="GO:0008703">
    <property type="term" value="F:5-amino-6-(5-phosphoribosylamino)uracil reductase activity"/>
    <property type="evidence" value="ECO:0007669"/>
    <property type="project" value="UniProtKB-EC"/>
</dbReference>
<feature type="binding site" evidence="18">
    <location>
        <position position="56"/>
    </location>
    <ligand>
        <name>Zn(2+)</name>
        <dbReference type="ChEBI" id="CHEBI:29105"/>
        <note>catalytic</note>
    </ligand>
</feature>
<dbReference type="Gene3D" id="3.40.140.10">
    <property type="entry name" value="Cytidine Deaminase, domain 2"/>
    <property type="match status" value="1"/>
</dbReference>
<dbReference type="FunFam" id="3.40.140.10:FF:000025">
    <property type="entry name" value="Riboflavin biosynthesis protein RibD"/>
    <property type="match status" value="1"/>
</dbReference>
<evidence type="ECO:0000256" key="16">
    <source>
        <dbReference type="PIRSR" id="PIRSR006769-1"/>
    </source>
</evidence>
<feature type="binding site" evidence="18">
    <location>
        <position position="81"/>
    </location>
    <ligand>
        <name>Zn(2+)</name>
        <dbReference type="ChEBI" id="CHEBI:29105"/>
        <note>catalytic</note>
    </ligand>
</feature>
<evidence type="ECO:0000256" key="7">
    <source>
        <dbReference type="ARBA" id="ARBA00022723"/>
    </source>
</evidence>
<protein>
    <recommendedName>
        <fullName evidence="15">Riboflavin biosynthesis protein RibD</fullName>
    </recommendedName>
    <domain>
        <recommendedName>
            <fullName evidence="15">Diaminohydroxyphosphoribosylaminopyrimidine deaminase</fullName>
            <shortName evidence="15">DRAP deaminase</shortName>
            <ecNumber evidence="15">3.5.4.26</ecNumber>
        </recommendedName>
        <alternativeName>
            <fullName evidence="15">Riboflavin-specific deaminase</fullName>
        </alternativeName>
    </domain>
    <domain>
        <recommendedName>
            <fullName evidence="15">5-amino-6-(5-phosphoribosylamino)uracil reductase</fullName>
            <ecNumber evidence="15">1.1.1.193</ecNumber>
        </recommendedName>
        <alternativeName>
            <fullName evidence="15">HTP reductase</fullName>
        </alternativeName>
    </domain>
</protein>
<accession>A0ABD7YWI4</accession>
<comment type="pathway">
    <text evidence="2 15">Cofactor biosynthesis; riboflavin biosynthesis; 5-amino-6-(D-ribitylamino)uracil from GTP: step 2/4.</text>
</comment>
<keyword evidence="10 15" id="KW-0521">NADP</keyword>
<evidence type="ECO:0000256" key="3">
    <source>
        <dbReference type="ARBA" id="ARBA00004910"/>
    </source>
</evidence>
<dbReference type="PANTHER" id="PTHR38011">
    <property type="entry name" value="DIHYDROFOLATE REDUCTASE FAMILY PROTEIN (AFU_ORTHOLOGUE AFUA_8G06820)"/>
    <property type="match status" value="1"/>
</dbReference>
<evidence type="ECO:0000256" key="9">
    <source>
        <dbReference type="ARBA" id="ARBA00022833"/>
    </source>
</evidence>
<comment type="catalytic activity">
    <reaction evidence="14 15">
        <text>2,5-diamino-6-hydroxy-4-(5-phosphoribosylamino)-pyrimidine + H2O + H(+) = 5-amino-6-(5-phospho-D-ribosylamino)uracil + NH4(+)</text>
        <dbReference type="Rhea" id="RHEA:21868"/>
        <dbReference type="ChEBI" id="CHEBI:15377"/>
        <dbReference type="ChEBI" id="CHEBI:15378"/>
        <dbReference type="ChEBI" id="CHEBI:28938"/>
        <dbReference type="ChEBI" id="CHEBI:58453"/>
        <dbReference type="ChEBI" id="CHEBI:58614"/>
        <dbReference type="EC" id="3.5.4.26"/>
    </reaction>
</comment>
<comment type="similarity">
    <text evidence="5 15">In the C-terminal section; belongs to the HTP reductase family.</text>
</comment>
<dbReference type="GO" id="GO:0046872">
    <property type="term" value="F:metal ion binding"/>
    <property type="evidence" value="ECO:0007669"/>
    <property type="project" value="UniProtKB-KW"/>
</dbReference>
<dbReference type="Proteomes" id="UP001224533">
    <property type="component" value="Chromosome"/>
</dbReference>
<dbReference type="CDD" id="cd01284">
    <property type="entry name" value="Riboflavin_deaminase-reductase"/>
    <property type="match status" value="1"/>
</dbReference>
<dbReference type="Gene3D" id="3.40.430.10">
    <property type="entry name" value="Dihydrofolate Reductase, subunit A"/>
    <property type="match status" value="1"/>
</dbReference>
<dbReference type="InterPro" id="IPR002125">
    <property type="entry name" value="CMP_dCMP_dom"/>
</dbReference>
<feature type="active site" description="Proton donor" evidence="16">
    <location>
        <position position="58"/>
    </location>
</feature>
<dbReference type="InterPro" id="IPR002734">
    <property type="entry name" value="RibDG_C"/>
</dbReference>
<evidence type="ECO:0000256" key="13">
    <source>
        <dbReference type="ARBA" id="ARBA00049861"/>
    </source>
</evidence>
<feature type="binding site" evidence="17">
    <location>
        <position position="213"/>
    </location>
    <ligand>
        <name>substrate</name>
    </ligand>
</feature>
<feature type="binding site" evidence="17">
    <location>
        <position position="206"/>
    </location>
    <ligand>
        <name>substrate</name>
    </ligand>
</feature>
<dbReference type="RefSeq" id="WP_283472474.1">
    <property type="nucleotide sequence ID" value="NZ_CP114501.1"/>
</dbReference>
<sequence length="365" mass="40726">MVHITDDSDIKYMEQAIALAKKGRGWVNPNPLVGAVIVKDHKIIGQGYHEKYGGNHAEVNAIENSRESVEGATLYVTLEPCRHHGKTPPCVNRIIKEKIKRVVIGTLDPNELMQGKSIKILRDHRIEVSEGVLAKECSQMNEFFEKYIKTKIPFVAMKYAMTLDGKIATHTQKSKWITERPARQQVQDLRKAYMGIMVGVNTIIQDDPQLTYRLTDGNSPIRIICDTYLRTPLDSNVVITARKVKTIIATGVSQGKEKYEQQGCIVITTKIKNMEVDLQDLMKKLGQLKIDSILLEGGGTLNWSALDQKIVDKVYAYIAPKIFGGDALSAVSGQGVSLPDQAIQLDQTVIEKVGCDYLIKGKVMY</sequence>
<evidence type="ECO:0000256" key="1">
    <source>
        <dbReference type="ARBA" id="ARBA00002151"/>
    </source>
</evidence>
<evidence type="ECO:0000313" key="21">
    <source>
        <dbReference type="Proteomes" id="UP001224533"/>
    </source>
</evidence>
<dbReference type="InterPro" id="IPR011549">
    <property type="entry name" value="RibD_C"/>
</dbReference>
<keyword evidence="7 15" id="KW-0479">Metal-binding</keyword>
<evidence type="ECO:0000256" key="17">
    <source>
        <dbReference type="PIRSR" id="PIRSR006769-2"/>
    </source>
</evidence>
<dbReference type="InterPro" id="IPR016192">
    <property type="entry name" value="APOBEC/CMP_deaminase_Zn-bd"/>
</dbReference>
<dbReference type="EMBL" id="CP114509">
    <property type="protein sequence ID" value="WHS18273.1"/>
    <property type="molecule type" value="Genomic_DNA"/>
</dbReference>
<dbReference type="Pfam" id="PF00383">
    <property type="entry name" value="dCMP_cyt_deam_1"/>
    <property type="match status" value="1"/>
</dbReference>
<dbReference type="GO" id="GO:0008835">
    <property type="term" value="F:diaminohydroxyphosphoribosylaminopyrimidine deaminase activity"/>
    <property type="evidence" value="ECO:0007669"/>
    <property type="project" value="UniProtKB-EC"/>
</dbReference>
<dbReference type="Pfam" id="PF01872">
    <property type="entry name" value="RibD_C"/>
    <property type="match status" value="1"/>
</dbReference>
<keyword evidence="12" id="KW-0511">Multifunctional enzyme</keyword>
<evidence type="ECO:0000313" key="20">
    <source>
        <dbReference type="EMBL" id="WHS18273.1"/>
    </source>
</evidence>
<dbReference type="GO" id="GO:0009231">
    <property type="term" value="P:riboflavin biosynthetic process"/>
    <property type="evidence" value="ECO:0007669"/>
    <property type="project" value="UniProtKB-KW"/>
</dbReference>
<evidence type="ECO:0000256" key="15">
    <source>
        <dbReference type="PIRNR" id="PIRNR006769"/>
    </source>
</evidence>
<proteinExistence type="inferred from homology"/>
<dbReference type="EC" id="1.1.1.193" evidence="15"/>
<feature type="binding site" evidence="17">
    <location>
        <position position="296"/>
    </location>
    <ligand>
        <name>substrate</name>
    </ligand>
</feature>
<dbReference type="SUPFAM" id="SSF53597">
    <property type="entry name" value="Dihydrofolate reductase-like"/>
    <property type="match status" value="1"/>
</dbReference>
<dbReference type="PROSITE" id="PS51747">
    <property type="entry name" value="CYT_DCMP_DEAMINASES_2"/>
    <property type="match status" value="1"/>
</dbReference>
<evidence type="ECO:0000256" key="14">
    <source>
        <dbReference type="ARBA" id="ARBA00049886"/>
    </source>
</evidence>
<feature type="binding site" evidence="17">
    <location>
        <begin position="298"/>
        <end position="304"/>
    </location>
    <ligand>
        <name>NADP(+)</name>
        <dbReference type="ChEBI" id="CHEBI:58349"/>
    </ligand>
</feature>
<comment type="cofactor">
    <cofactor evidence="15 18">
        <name>Zn(2+)</name>
        <dbReference type="ChEBI" id="CHEBI:29105"/>
    </cofactor>
    <text evidence="15 18">Binds 1 zinc ion.</text>
</comment>
<feature type="binding site" evidence="17">
    <location>
        <position position="174"/>
    </location>
    <ligand>
        <name>substrate</name>
    </ligand>
</feature>
<feature type="binding site" evidence="17">
    <location>
        <position position="210"/>
    </location>
    <ligand>
        <name>substrate</name>
    </ligand>
</feature>
<evidence type="ECO:0000256" key="12">
    <source>
        <dbReference type="ARBA" id="ARBA00023268"/>
    </source>
</evidence>
<dbReference type="InterPro" id="IPR016193">
    <property type="entry name" value="Cytidine_deaminase-like"/>
</dbReference>
<comment type="catalytic activity">
    <reaction evidence="13 15">
        <text>5-amino-6-(5-phospho-D-ribitylamino)uracil + NADP(+) = 5-amino-6-(5-phospho-D-ribosylamino)uracil + NADPH + H(+)</text>
        <dbReference type="Rhea" id="RHEA:17845"/>
        <dbReference type="ChEBI" id="CHEBI:15378"/>
        <dbReference type="ChEBI" id="CHEBI:57783"/>
        <dbReference type="ChEBI" id="CHEBI:58349"/>
        <dbReference type="ChEBI" id="CHEBI:58421"/>
        <dbReference type="ChEBI" id="CHEBI:58453"/>
        <dbReference type="EC" id="1.1.1.193"/>
    </reaction>
</comment>
<dbReference type="InterPro" id="IPR024072">
    <property type="entry name" value="DHFR-like_dom_sf"/>
</dbReference>
<gene>
    <name evidence="20" type="primary">ribD</name>
    <name evidence="20" type="ORF">O2U02_03380</name>
</gene>
<dbReference type="PROSITE" id="PS00903">
    <property type="entry name" value="CYT_DCMP_DEAMINASES_1"/>
    <property type="match status" value="1"/>
</dbReference>
<evidence type="ECO:0000256" key="4">
    <source>
        <dbReference type="ARBA" id="ARBA00005259"/>
    </source>
</evidence>
<comment type="function">
    <text evidence="1 15">Converts 2,5-diamino-6-(ribosylamino)-4(3h)-pyrimidinone 5'-phosphate into 5-amino-6-(ribosylamino)-2,4(1h,3h)-pyrimidinedione 5'-phosphate.</text>
</comment>